<feature type="compositionally biased region" description="Basic and acidic residues" evidence="5">
    <location>
        <begin position="288"/>
        <end position="297"/>
    </location>
</feature>
<dbReference type="Pfam" id="PF00691">
    <property type="entry name" value="OmpA"/>
    <property type="match status" value="1"/>
</dbReference>
<dbReference type="SUPFAM" id="SSF103088">
    <property type="entry name" value="OmpA-like"/>
    <property type="match status" value="1"/>
</dbReference>
<dbReference type="RefSeq" id="WP_332082304.1">
    <property type="nucleotide sequence ID" value="NZ_JAZHYN010000036.1"/>
</dbReference>
<dbReference type="CDD" id="cd07185">
    <property type="entry name" value="OmpA_C-like"/>
    <property type="match status" value="1"/>
</dbReference>
<keyword evidence="9" id="KW-1185">Reference proteome</keyword>
<keyword evidence="3" id="KW-0998">Cell outer membrane</keyword>
<feature type="chain" id="PRO_5045569391" evidence="6">
    <location>
        <begin position="20"/>
        <end position="306"/>
    </location>
</feature>
<name>A0ABU7XIR8_9HYPH</name>
<dbReference type="PROSITE" id="PS51123">
    <property type="entry name" value="OMPA_2"/>
    <property type="match status" value="1"/>
</dbReference>
<dbReference type="Proteomes" id="UP001350748">
    <property type="component" value="Unassembled WGS sequence"/>
</dbReference>
<dbReference type="EMBL" id="JAZHYN010000036">
    <property type="protein sequence ID" value="MEF3367259.1"/>
    <property type="molecule type" value="Genomic_DNA"/>
</dbReference>
<dbReference type="InterPro" id="IPR006664">
    <property type="entry name" value="OMP_bac"/>
</dbReference>
<evidence type="ECO:0000313" key="8">
    <source>
        <dbReference type="EMBL" id="MEF3367259.1"/>
    </source>
</evidence>
<comment type="caution">
    <text evidence="8">The sequence shown here is derived from an EMBL/GenBank/DDBJ whole genome shotgun (WGS) entry which is preliminary data.</text>
</comment>
<proteinExistence type="predicted"/>
<organism evidence="8 9">
    <name type="scientific">Methylocystis borbori</name>
    <dbReference type="NCBI Taxonomy" id="3118750"/>
    <lineage>
        <taxon>Bacteria</taxon>
        <taxon>Pseudomonadati</taxon>
        <taxon>Pseudomonadota</taxon>
        <taxon>Alphaproteobacteria</taxon>
        <taxon>Hyphomicrobiales</taxon>
        <taxon>Methylocystaceae</taxon>
        <taxon>Methylocystis</taxon>
    </lineage>
</organism>
<evidence type="ECO:0000256" key="6">
    <source>
        <dbReference type="SAM" id="SignalP"/>
    </source>
</evidence>
<dbReference type="InterPro" id="IPR036737">
    <property type="entry name" value="OmpA-like_sf"/>
</dbReference>
<feature type="region of interest" description="Disordered" evidence="5">
    <location>
        <begin position="265"/>
        <end position="306"/>
    </location>
</feature>
<evidence type="ECO:0000256" key="3">
    <source>
        <dbReference type="ARBA" id="ARBA00023237"/>
    </source>
</evidence>
<dbReference type="InterPro" id="IPR006665">
    <property type="entry name" value="OmpA-like"/>
</dbReference>
<sequence length="306" mass="31529">MRKLTASLGALALAASLSAASTHALGQDLSTSIMRPTAIDPSTGSVSGSLPGASGPRSYYVAIDVAPGDLIAQLLLAGRERGERRLTLELLDGSGAVAASAFVRAASGAKDETTKSFPIDSSGRRVLRVTVEGEETGAFCVMIGGPAFPSAHAQPCPAMAAAKEAVASSAPPPKAVEVITTKCEERLRVGSDFLFDFDHADLRAEAAPALAELQERIGAAGKLATIEGHTDAIGSEGYNQKLSERRASAVRNALVGRGLAPDALATRGFGKSKPVAPNQNADGSDNPQGREKNRRVEVVINTCGRS</sequence>
<reference evidence="8 9" key="1">
    <citation type="submission" date="2024-02" db="EMBL/GenBank/DDBJ databases">
        <authorList>
            <person name="Grouzdev D."/>
        </authorList>
    </citation>
    <scope>NUCLEOTIDE SEQUENCE [LARGE SCALE GENOMIC DNA]</scope>
    <source>
        <strain evidence="8 9">9N</strain>
    </source>
</reference>
<feature type="signal peptide" evidence="6">
    <location>
        <begin position="1"/>
        <end position="19"/>
    </location>
</feature>
<dbReference type="InterPro" id="IPR006690">
    <property type="entry name" value="OMPA-like_CS"/>
</dbReference>
<evidence type="ECO:0000313" key="9">
    <source>
        <dbReference type="Proteomes" id="UP001350748"/>
    </source>
</evidence>
<gene>
    <name evidence="8" type="ORF">V3H18_12010</name>
</gene>
<comment type="subcellular location">
    <subcellularLocation>
        <location evidence="1">Cell outer membrane</location>
    </subcellularLocation>
</comment>
<evidence type="ECO:0000256" key="5">
    <source>
        <dbReference type="SAM" id="MobiDB-lite"/>
    </source>
</evidence>
<dbReference type="PANTHER" id="PTHR30329:SF21">
    <property type="entry name" value="LIPOPROTEIN YIAD-RELATED"/>
    <property type="match status" value="1"/>
</dbReference>
<dbReference type="Gene3D" id="3.30.1330.60">
    <property type="entry name" value="OmpA-like domain"/>
    <property type="match status" value="1"/>
</dbReference>
<evidence type="ECO:0000259" key="7">
    <source>
        <dbReference type="PROSITE" id="PS51123"/>
    </source>
</evidence>
<feature type="compositionally biased region" description="Polar residues" evidence="5">
    <location>
        <begin position="277"/>
        <end position="287"/>
    </location>
</feature>
<feature type="domain" description="OmpA-like" evidence="7">
    <location>
        <begin position="182"/>
        <end position="304"/>
    </location>
</feature>
<dbReference type="PANTHER" id="PTHR30329">
    <property type="entry name" value="STATOR ELEMENT OF FLAGELLAR MOTOR COMPLEX"/>
    <property type="match status" value="1"/>
</dbReference>
<dbReference type="PROSITE" id="PS01068">
    <property type="entry name" value="OMPA_1"/>
    <property type="match status" value="1"/>
</dbReference>
<accession>A0ABU7XIR8</accession>
<evidence type="ECO:0000256" key="1">
    <source>
        <dbReference type="ARBA" id="ARBA00004442"/>
    </source>
</evidence>
<protein>
    <submittedName>
        <fullName evidence="8">OmpA family protein</fullName>
    </submittedName>
</protein>
<evidence type="ECO:0000256" key="2">
    <source>
        <dbReference type="ARBA" id="ARBA00023136"/>
    </source>
</evidence>
<dbReference type="InterPro" id="IPR050330">
    <property type="entry name" value="Bact_OuterMem_StrucFunc"/>
</dbReference>
<dbReference type="PRINTS" id="PR01021">
    <property type="entry name" value="OMPADOMAIN"/>
</dbReference>
<evidence type="ECO:0000256" key="4">
    <source>
        <dbReference type="PROSITE-ProRule" id="PRU00473"/>
    </source>
</evidence>
<keyword evidence="6" id="KW-0732">Signal</keyword>
<keyword evidence="2 4" id="KW-0472">Membrane</keyword>